<dbReference type="GO" id="GO:0004722">
    <property type="term" value="F:protein serine/threonine phosphatase activity"/>
    <property type="evidence" value="ECO:0007669"/>
    <property type="project" value="InterPro"/>
</dbReference>
<dbReference type="Pfam" id="PF00494">
    <property type="entry name" value="SQS_PSY"/>
    <property type="match status" value="1"/>
</dbReference>
<feature type="region of interest" description="Disordered" evidence="6">
    <location>
        <begin position="784"/>
        <end position="829"/>
    </location>
</feature>
<proteinExistence type="inferred from homology"/>
<dbReference type="PANTHER" id="PTHR13832">
    <property type="entry name" value="PROTEIN PHOSPHATASE 2C"/>
    <property type="match status" value="1"/>
</dbReference>
<dbReference type="InterPro" id="IPR036457">
    <property type="entry name" value="PPM-type-like_dom_sf"/>
</dbReference>
<dbReference type="PANTHER" id="PTHR13832:SF837">
    <property type="entry name" value="PROTEIN PHOSPHATASE 2C-LIKE DOMAIN-CONTAINING PROTEIN 1"/>
    <property type="match status" value="1"/>
</dbReference>
<sequence>MQEASLAPHLTFLHKTIRMSRQSRSVLSTVQKRTYASSTGPSVETARQHCRALLQKYDYPSHLIHAFIPPRARDAHLAIRALNIDLAIIPDQVSQMAVGGMRYKFWREVVEKAFNGVPPDQPVAILLAHALQTTQMSRSFFNRMIKERENVLIQAPAPANLDALETRAENIYSPLLYLQLEALGLRELKLDHIVSHIGKSGGLATHLRGIPHSIAKGQVTLPVDIAARHDIIEEDLLRGQPNEETLGKLQEAVFEVATRANDHLITTRQMIKELDPALVNRDSRSVFLNMIPTTLWLEELESVNFDIFKPSLQTSKGVRLPWRLWRGSSTNGVSLVPAERNTTPPPWNPQYIFIYRLHRIHPTKVSLQRFKSRDSSMSGRRRPSLSATIARMNPFSSSNSSADKFGSSPTSTRSGDSTGNSDGKKTKKKSSDDEVINSAGEAAGQPTSTSTFRVGVAEDKNRKCRRTMEDTHAYIYDYASVPDQGYFAIFDGHAGKQAADWCGSNFHKVLADMIAQNQSTPIPDLLDRTFTSVDKSLEKICKNSGCTAVTALLRWEDRIMRRPSNPAGRGNTASPVPIDELTEKVAAREAVNNPSLTVGSTEEAPRPERRRVLYTANAGDARVVLARGGQALRLSYDHKGSDLYESKRVSDAGGLMLNNRVNGVLAVTRALGDSYLKDLVTGHPYTTETVLIAREDEFIILACDGLWDVCSDQEAVELVRGVPDPQEASRVLVEHALSRFSTDNLSCMVVRLNWVEPQASALSPAAEQPQPQPLVQGEQAAVVPQQLNQAQPPRQGGTLTQQLVEESERLSAQVPENGPALVTGPASKA</sequence>
<evidence type="ECO:0000313" key="9">
    <source>
        <dbReference type="Proteomes" id="UP000033140"/>
    </source>
</evidence>
<dbReference type="SMART" id="SM00332">
    <property type="entry name" value="PP2Cc"/>
    <property type="match status" value="1"/>
</dbReference>
<evidence type="ECO:0000259" key="7">
    <source>
        <dbReference type="PROSITE" id="PS51746"/>
    </source>
</evidence>
<dbReference type="SUPFAM" id="SSF81606">
    <property type="entry name" value="PP2C-like"/>
    <property type="match status" value="1"/>
</dbReference>
<gene>
    <name evidence="8" type="ORF">G7K_4154-t1</name>
</gene>
<dbReference type="Gene3D" id="1.10.600.10">
    <property type="entry name" value="Farnesyl Diphosphate Synthase"/>
    <property type="match status" value="1"/>
</dbReference>
<reference evidence="8 9" key="1">
    <citation type="journal article" date="2011" name="J. Gen. Appl. Microbiol.">
        <title>Draft genome sequencing of the enigmatic yeast Saitoella complicata.</title>
        <authorList>
            <person name="Nishida H."/>
            <person name="Hamamoto M."/>
            <person name="Sugiyama J."/>
        </authorList>
    </citation>
    <scope>NUCLEOTIDE SEQUENCE [LARGE SCALE GENOMIC DNA]</scope>
    <source>
        <strain evidence="8 9">NRRL Y-17804</strain>
    </source>
</reference>
<dbReference type="Pfam" id="PF00481">
    <property type="entry name" value="PP2C"/>
    <property type="match status" value="2"/>
</dbReference>
<dbReference type="InterPro" id="IPR002060">
    <property type="entry name" value="Squ/phyt_synthse"/>
</dbReference>
<comment type="caution">
    <text evidence="8">The sequence shown here is derived from an EMBL/GenBank/DDBJ whole genome shotgun (WGS) entry which is preliminary data.</text>
</comment>
<dbReference type="EMBL" id="BACD03000028">
    <property type="protein sequence ID" value="GAO50019.1"/>
    <property type="molecule type" value="Genomic_DNA"/>
</dbReference>
<keyword evidence="9" id="KW-1185">Reference proteome</keyword>
<dbReference type="CDD" id="cd00143">
    <property type="entry name" value="PP2Cc"/>
    <property type="match status" value="1"/>
</dbReference>
<keyword evidence="3 5" id="KW-0378">Hydrolase</keyword>
<protein>
    <recommendedName>
        <fullName evidence="7">PPM-type phosphatase domain-containing protein</fullName>
    </recommendedName>
</protein>
<dbReference type="PROSITE" id="PS01032">
    <property type="entry name" value="PPM_1"/>
    <property type="match status" value="1"/>
</dbReference>
<evidence type="ECO:0000256" key="1">
    <source>
        <dbReference type="ARBA" id="ARBA00006702"/>
    </source>
</evidence>
<dbReference type="InterPro" id="IPR008949">
    <property type="entry name" value="Isoprenoid_synthase_dom_sf"/>
</dbReference>
<dbReference type="AlphaFoldDB" id="A0A0E9NJJ7"/>
<dbReference type="InterPro" id="IPR001932">
    <property type="entry name" value="PPM-type_phosphatase-like_dom"/>
</dbReference>
<feature type="region of interest" description="Disordered" evidence="6">
    <location>
        <begin position="368"/>
        <end position="452"/>
    </location>
</feature>
<keyword evidence="4 5" id="KW-0904">Protein phosphatase</keyword>
<dbReference type="InterPro" id="IPR000222">
    <property type="entry name" value="PP2C_BS"/>
</dbReference>
<reference evidence="8 9" key="2">
    <citation type="journal article" date="2014" name="J. Gen. Appl. Microbiol.">
        <title>The early diverging ascomycetous budding yeast Saitoella complicata has three histone deacetylases belonging to the Clr6, Hos2, and Rpd3 lineages.</title>
        <authorList>
            <person name="Nishida H."/>
            <person name="Matsumoto T."/>
            <person name="Kondo S."/>
            <person name="Hamamoto M."/>
            <person name="Yoshikawa H."/>
        </authorList>
    </citation>
    <scope>NUCLEOTIDE SEQUENCE [LARGE SCALE GENOMIC DNA]</scope>
    <source>
        <strain evidence="8 9">NRRL Y-17804</strain>
    </source>
</reference>
<name>A0A0E9NJJ7_SAICN</name>
<keyword evidence="2" id="KW-0479">Metal-binding</keyword>
<feature type="domain" description="PPM-type phosphatase" evidence="7">
    <location>
        <begin position="453"/>
        <end position="752"/>
    </location>
</feature>
<dbReference type="SUPFAM" id="SSF48576">
    <property type="entry name" value="Terpenoid synthases"/>
    <property type="match status" value="1"/>
</dbReference>
<evidence type="ECO:0000256" key="4">
    <source>
        <dbReference type="ARBA" id="ARBA00022912"/>
    </source>
</evidence>
<evidence type="ECO:0000256" key="6">
    <source>
        <dbReference type="SAM" id="MobiDB-lite"/>
    </source>
</evidence>
<evidence type="ECO:0000256" key="3">
    <source>
        <dbReference type="ARBA" id="ARBA00022801"/>
    </source>
</evidence>
<accession>A0A0E9NJJ7</accession>
<feature type="compositionally biased region" description="Polar residues" evidence="6">
    <location>
        <begin position="785"/>
        <end position="804"/>
    </location>
</feature>
<evidence type="ECO:0000256" key="2">
    <source>
        <dbReference type="ARBA" id="ARBA00022723"/>
    </source>
</evidence>
<evidence type="ECO:0000256" key="5">
    <source>
        <dbReference type="RuleBase" id="RU003465"/>
    </source>
</evidence>
<feature type="compositionally biased region" description="Polar residues" evidence="6">
    <location>
        <begin position="394"/>
        <end position="416"/>
    </location>
</feature>
<dbReference type="Proteomes" id="UP000033140">
    <property type="component" value="Unassembled WGS sequence"/>
</dbReference>
<dbReference type="InterPro" id="IPR015655">
    <property type="entry name" value="PP2C"/>
</dbReference>
<dbReference type="PROSITE" id="PS51746">
    <property type="entry name" value="PPM_2"/>
    <property type="match status" value="1"/>
</dbReference>
<dbReference type="GO" id="GO:0046872">
    <property type="term" value="F:metal ion binding"/>
    <property type="evidence" value="ECO:0007669"/>
    <property type="project" value="UniProtKB-KW"/>
</dbReference>
<dbReference type="STRING" id="698492.A0A0E9NJJ7"/>
<comment type="similarity">
    <text evidence="1 5">Belongs to the PP2C family.</text>
</comment>
<reference evidence="8 9" key="3">
    <citation type="journal article" date="2015" name="Genome Announc.">
        <title>Draft Genome Sequence of the Archiascomycetous Yeast Saitoella complicata.</title>
        <authorList>
            <person name="Yamauchi K."/>
            <person name="Kondo S."/>
            <person name="Hamamoto M."/>
            <person name="Takahashi Y."/>
            <person name="Ogura Y."/>
            <person name="Hayashi T."/>
            <person name="Nishida H."/>
        </authorList>
    </citation>
    <scope>NUCLEOTIDE SEQUENCE [LARGE SCALE GENOMIC DNA]</scope>
    <source>
        <strain evidence="8 9">NRRL Y-17804</strain>
    </source>
</reference>
<organism evidence="8 9">
    <name type="scientific">Saitoella complicata (strain BCRC 22490 / CBS 7301 / JCM 7358 / NBRC 10748 / NRRL Y-17804)</name>
    <dbReference type="NCBI Taxonomy" id="698492"/>
    <lineage>
        <taxon>Eukaryota</taxon>
        <taxon>Fungi</taxon>
        <taxon>Dikarya</taxon>
        <taxon>Ascomycota</taxon>
        <taxon>Taphrinomycotina</taxon>
        <taxon>Taphrinomycotina incertae sedis</taxon>
        <taxon>Saitoella</taxon>
    </lineage>
</organism>
<evidence type="ECO:0000313" key="8">
    <source>
        <dbReference type="EMBL" id="GAO50019.1"/>
    </source>
</evidence>
<dbReference type="Gene3D" id="3.60.40.10">
    <property type="entry name" value="PPM-type phosphatase domain"/>
    <property type="match status" value="1"/>
</dbReference>